<keyword evidence="6" id="KW-1185">Reference proteome</keyword>
<accession>A0A167V886</accession>
<feature type="region of interest" description="Disordered" evidence="3">
    <location>
        <begin position="37"/>
        <end position="130"/>
    </location>
</feature>
<dbReference type="GO" id="GO:0008270">
    <property type="term" value="F:zinc ion binding"/>
    <property type="evidence" value="ECO:0007669"/>
    <property type="project" value="InterPro"/>
</dbReference>
<keyword evidence="1" id="KW-0479">Metal-binding</keyword>
<organism evidence="5 6">
    <name type="scientific">Cordyceps fumosorosea (strain ARSEF 2679)</name>
    <name type="common">Isaria fumosorosea</name>
    <dbReference type="NCBI Taxonomy" id="1081104"/>
    <lineage>
        <taxon>Eukaryota</taxon>
        <taxon>Fungi</taxon>
        <taxon>Dikarya</taxon>
        <taxon>Ascomycota</taxon>
        <taxon>Pezizomycotina</taxon>
        <taxon>Sordariomycetes</taxon>
        <taxon>Hypocreomycetidae</taxon>
        <taxon>Hypocreales</taxon>
        <taxon>Cordycipitaceae</taxon>
        <taxon>Cordyceps</taxon>
    </lineage>
</organism>
<evidence type="ECO:0000256" key="1">
    <source>
        <dbReference type="ARBA" id="ARBA00022723"/>
    </source>
</evidence>
<dbReference type="Proteomes" id="UP000076744">
    <property type="component" value="Unassembled WGS sequence"/>
</dbReference>
<feature type="compositionally biased region" description="Polar residues" evidence="3">
    <location>
        <begin position="80"/>
        <end position="93"/>
    </location>
</feature>
<evidence type="ECO:0000313" key="5">
    <source>
        <dbReference type="EMBL" id="OAA62337.1"/>
    </source>
</evidence>
<reference evidence="5 6" key="1">
    <citation type="journal article" date="2016" name="Genome Biol. Evol.">
        <title>Divergent and convergent evolution of fungal pathogenicity.</title>
        <authorList>
            <person name="Shang Y."/>
            <person name="Xiao G."/>
            <person name="Zheng P."/>
            <person name="Cen K."/>
            <person name="Zhan S."/>
            <person name="Wang C."/>
        </authorList>
    </citation>
    <scope>NUCLEOTIDE SEQUENCE [LARGE SCALE GENOMIC DNA]</scope>
    <source>
        <strain evidence="5 6">ARSEF 2679</strain>
    </source>
</reference>
<dbReference type="EMBL" id="AZHB01000012">
    <property type="protein sequence ID" value="OAA62337.1"/>
    <property type="molecule type" value="Genomic_DNA"/>
</dbReference>
<dbReference type="Pfam" id="PF04082">
    <property type="entry name" value="Fungal_trans"/>
    <property type="match status" value="1"/>
</dbReference>
<evidence type="ECO:0000256" key="3">
    <source>
        <dbReference type="SAM" id="MobiDB-lite"/>
    </source>
</evidence>
<proteinExistence type="predicted"/>
<evidence type="ECO:0000256" key="2">
    <source>
        <dbReference type="ARBA" id="ARBA00023242"/>
    </source>
</evidence>
<name>A0A167V886_CORFA</name>
<dbReference type="AlphaFoldDB" id="A0A167V886"/>
<feature type="compositionally biased region" description="Low complexity" evidence="3">
    <location>
        <begin position="94"/>
        <end position="106"/>
    </location>
</feature>
<feature type="domain" description="Zn(2)-C6 fungal-type" evidence="4">
    <location>
        <begin position="6"/>
        <end position="36"/>
    </location>
</feature>
<comment type="caution">
    <text evidence="5">The sequence shown here is derived from an EMBL/GenBank/DDBJ whole genome shotgun (WGS) entry which is preliminary data.</text>
</comment>
<gene>
    <name evidence="5" type="ORF">ISF_05346</name>
</gene>
<dbReference type="RefSeq" id="XP_018704087.1">
    <property type="nucleotide sequence ID" value="XM_018848951.1"/>
</dbReference>
<feature type="compositionally biased region" description="Polar residues" evidence="3">
    <location>
        <begin position="119"/>
        <end position="130"/>
    </location>
</feature>
<dbReference type="Pfam" id="PF00172">
    <property type="entry name" value="Zn_clus"/>
    <property type="match status" value="1"/>
</dbReference>
<dbReference type="InterPro" id="IPR036864">
    <property type="entry name" value="Zn2-C6_fun-type_DNA-bd_sf"/>
</dbReference>
<evidence type="ECO:0000259" key="4">
    <source>
        <dbReference type="PROSITE" id="PS50048"/>
    </source>
</evidence>
<keyword evidence="2" id="KW-0539">Nucleus</keyword>
<feature type="region of interest" description="Disordered" evidence="3">
    <location>
        <begin position="340"/>
        <end position="363"/>
    </location>
</feature>
<feature type="compositionally biased region" description="Pro residues" evidence="3">
    <location>
        <begin position="58"/>
        <end position="69"/>
    </location>
</feature>
<protein>
    <submittedName>
        <fullName evidence="5">Transcription factor</fullName>
    </submittedName>
</protein>
<dbReference type="InterPro" id="IPR001138">
    <property type="entry name" value="Zn2Cys6_DnaBD"/>
</dbReference>
<evidence type="ECO:0000313" key="6">
    <source>
        <dbReference type="Proteomes" id="UP000076744"/>
    </source>
</evidence>
<dbReference type="Gene3D" id="4.10.240.10">
    <property type="entry name" value="Zn(2)-C6 fungal-type DNA-binding domain"/>
    <property type="match status" value="1"/>
</dbReference>
<dbReference type="GeneID" id="30021638"/>
<dbReference type="InterPro" id="IPR007219">
    <property type="entry name" value="XnlR_reg_dom"/>
</dbReference>
<dbReference type="PANTHER" id="PTHR47431:SF2">
    <property type="entry name" value="ZN(II)2CYS6 TRANSCRIPTION FACTOR (EUROFUNG)"/>
    <property type="match status" value="1"/>
</dbReference>
<dbReference type="SMART" id="SM00066">
    <property type="entry name" value="GAL4"/>
    <property type="match status" value="1"/>
</dbReference>
<dbReference type="OrthoDB" id="10067394at2759"/>
<dbReference type="GO" id="GO:0000981">
    <property type="term" value="F:DNA-binding transcription factor activity, RNA polymerase II-specific"/>
    <property type="evidence" value="ECO:0007669"/>
    <property type="project" value="InterPro"/>
</dbReference>
<dbReference type="CDD" id="cd00067">
    <property type="entry name" value="GAL4"/>
    <property type="match status" value="1"/>
</dbReference>
<dbReference type="CDD" id="cd12148">
    <property type="entry name" value="fungal_TF_MHR"/>
    <property type="match status" value="1"/>
</dbReference>
<dbReference type="GO" id="GO:0003677">
    <property type="term" value="F:DNA binding"/>
    <property type="evidence" value="ECO:0007669"/>
    <property type="project" value="InterPro"/>
</dbReference>
<dbReference type="GO" id="GO:0006351">
    <property type="term" value="P:DNA-templated transcription"/>
    <property type="evidence" value="ECO:0007669"/>
    <property type="project" value="InterPro"/>
</dbReference>
<dbReference type="PROSITE" id="PS50048">
    <property type="entry name" value="ZN2_CY6_FUNGAL_2"/>
    <property type="match status" value="1"/>
</dbReference>
<dbReference type="PANTHER" id="PTHR47431">
    <property type="entry name" value="ZN(II)2CYS6 TRANSCRIPTION FACTOR (EUROFUNG)-RELATED"/>
    <property type="match status" value="1"/>
</dbReference>
<sequence>MAGSVACTECRRSHLKCDLQRPICARCATNRLSCTYLPSRRGGRRVPRDRQQQTAGPIPTPASPAPWATPTPTARDAGAKSSNNRLRSPTTAASMSTFGSSGYSSGNLNSHHRPPPPNDGSSTPQQQQQPYVPEARLVHLYYAHFHPAHPILVPAPSYHRQRYPDYLHQVVRFIGSHYSKVLSGDDFLAQTTLLLSRDDRSPAMVQALLLFSIIMSARNSRREAVAALARAVGLALDLGMHRADFATRAAADGDGGALLVESLRRTWWELFIWEIYLALPDGKFTSLRCSDVVSEAYLPCEEAVYNAMSSPDASPMTIASSSTQPQTFSAFRARLFSSDGGDSDHDDGGGGGDNSSDVQQQARATHGSSLQFSSYSYRIEAFYILARVMVLNTLQETHPDHLQSVVNMIVSWGHLLPARKVDVVDMYGNIDEMLFQAQFTVHHASALLHVPRSNLRPRFPTAPGSTVCPETPVRLSPSLTRHIHDVKAIEAAKELSNLLSVHSRPQGYSPAMVPGAVLAGLVQMAAAQAHASECFEHHQNRAVLVLATLTILRRQWSTAREAYAHIKAVAAENMAPAVFAAAAAAAAAASGASASPSVVGGAVPLPQAEAYGASEGRLFEDASTSAEFHASAMETAMSTGNMDHIDRIFMAGLLSPHIDQTCGEPLALSHFADFE</sequence>
<dbReference type="PROSITE" id="PS00463">
    <property type="entry name" value="ZN2_CY6_FUNGAL_1"/>
    <property type="match status" value="1"/>
</dbReference>
<dbReference type="SUPFAM" id="SSF57701">
    <property type="entry name" value="Zn2/Cys6 DNA-binding domain"/>
    <property type="match status" value="1"/>
</dbReference>